<keyword evidence="2" id="KW-0489">Methyltransferase</keyword>
<dbReference type="InterPro" id="IPR029063">
    <property type="entry name" value="SAM-dependent_MTases_sf"/>
</dbReference>
<evidence type="ECO:0000313" key="3">
    <source>
        <dbReference type="Proteomes" id="UP000228859"/>
    </source>
</evidence>
<evidence type="ECO:0000259" key="1">
    <source>
        <dbReference type="Pfam" id="PF13847"/>
    </source>
</evidence>
<keyword evidence="2" id="KW-0808">Transferase</keyword>
<dbReference type="InterPro" id="IPR025714">
    <property type="entry name" value="Methyltranfer_dom"/>
</dbReference>
<dbReference type="Gene3D" id="3.40.50.150">
    <property type="entry name" value="Vaccinia Virus protein VP39"/>
    <property type="match status" value="1"/>
</dbReference>
<dbReference type="AlphaFoldDB" id="A0A2D3WAG9"/>
<protein>
    <submittedName>
        <fullName evidence="2">Methyltransferase</fullName>
    </submittedName>
</protein>
<comment type="caution">
    <text evidence="2">The sequence shown here is derived from an EMBL/GenBank/DDBJ whole genome shotgun (WGS) entry which is preliminary data.</text>
</comment>
<dbReference type="Proteomes" id="UP000228859">
    <property type="component" value="Unassembled WGS sequence"/>
</dbReference>
<dbReference type="RefSeq" id="WP_294894465.1">
    <property type="nucleotide sequence ID" value="NZ_DLUI01000164.1"/>
</dbReference>
<gene>
    <name evidence="2" type="ORF">CFH83_11300</name>
</gene>
<reference evidence="2 3" key="1">
    <citation type="journal article" date="2017" name="Front. Microbiol.">
        <title>Comparative Genomic Analysis of the Class Epsilonproteobacteria and Proposed Reclassification to Epsilonbacteraeota (phyl. nov.).</title>
        <authorList>
            <person name="Waite D.W."/>
            <person name="Vanwonterghem I."/>
            <person name="Rinke C."/>
            <person name="Parks D.H."/>
            <person name="Zhang Y."/>
            <person name="Takai K."/>
            <person name="Sievert S.M."/>
            <person name="Simon J."/>
            <person name="Campbell B.J."/>
            <person name="Hanson T.E."/>
            <person name="Woyke T."/>
            <person name="Klotz M.G."/>
            <person name="Hugenholtz P."/>
        </authorList>
    </citation>
    <scope>NUCLEOTIDE SEQUENCE [LARGE SCALE GENOMIC DNA]</scope>
    <source>
        <strain evidence="2">UBA12443</strain>
    </source>
</reference>
<dbReference type="GO" id="GO:0008168">
    <property type="term" value="F:methyltransferase activity"/>
    <property type="evidence" value="ECO:0007669"/>
    <property type="project" value="UniProtKB-KW"/>
</dbReference>
<dbReference type="SUPFAM" id="SSF53335">
    <property type="entry name" value="S-adenosyl-L-methionine-dependent methyltransferases"/>
    <property type="match status" value="1"/>
</dbReference>
<accession>A0A2D3WAG9</accession>
<dbReference type="EMBL" id="DLUI01000164">
    <property type="protein sequence ID" value="DAB37408.1"/>
    <property type="molecule type" value="Genomic_DNA"/>
</dbReference>
<organism evidence="2 3">
    <name type="scientific">Sulfuricurvum kujiense</name>
    <dbReference type="NCBI Taxonomy" id="148813"/>
    <lineage>
        <taxon>Bacteria</taxon>
        <taxon>Pseudomonadati</taxon>
        <taxon>Campylobacterota</taxon>
        <taxon>Epsilonproteobacteria</taxon>
        <taxon>Campylobacterales</taxon>
        <taxon>Sulfurimonadaceae</taxon>
        <taxon>Sulfuricurvum</taxon>
    </lineage>
</organism>
<dbReference type="CDD" id="cd02440">
    <property type="entry name" value="AdoMet_MTases"/>
    <property type="match status" value="1"/>
</dbReference>
<name>A0A2D3WAG9_9BACT</name>
<sequence length="309" mass="35057">MKQFTSEPLSTILAWAHEALTKSNTITFEVLNPDLGRGRYAGEILSYGGTDYLYRSYKAWSDLGELLFCRMLTPKSLSEYTVQITYEKLDLSDSFHHSEEKEEKYGTTSCFAAIHKNEEPAFLSPYLRALHSVKVGERKRILNLGINTGDEFDLIRTLVPRDEYLNIELVGIDHSQSAISVAQERFSEGNAVFYAHDINDLASLNLGRYDLIITIGTLQSSGLEFKPLFASLVQEYLTPDGAMILGFPNCRWMSGEMIYGAKAPNYPYSEMSILIKDIYYCKKYLQQKKFRATVTGKDYLFLTATKIGL</sequence>
<evidence type="ECO:0000313" key="2">
    <source>
        <dbReference type="EMBL" id="DAB37408.1"/>
    </source>
</evidence>
<dbReference type="GO" id="GO:0032259">
    <property type="term" value="P:methylation"/>
    <property type="evidence" value="ECO:0007669"/>
    <property type="project" value="UniProtKB-KW"/>
</dbReference>
<proteinExistence type="predicted"/>
<dbReference type="Pfam" id="PF13847">
    <property type="entry name" value="Methyltransf_31"/>
    <property type="match status" value="1"/>
</dbReference>
<feature type="domain" description="Methyltransferase" evidence="1">
    <location>
        <begin position="141"/>
        <end position="249"/>
    </location>
</feature>